<evidence type="ECO:0000259" key="1">
    <source>
        <dbReference type="SMART" id="SM00849"/>
    </source>
</evidence>
<gene>
    <name evidence="2" type="ORF">FYJ26_04940</name>
</gene>
<dbReference type="PANTHER" id="PTHR42951:SF22">
    <property type="entry name" value="METALLO BETA-LACTAMASE SUPERFAMILY LIPOPROTEIN"/>
    <property type="match status" value="1"/>
</dbReference>
<dbReference type="AlphaFoldDB" id="A0A6N7VSE4"/>
<dbReference type="InterPro" id="IPR050855">
    <property type="entry name" value="NDM-1-like"/>
</dbReference>
<dbReference type="EMBL" id="VULQ01000004">
    <property type="protein sequence ID" value="MSS77762.1"/>
    <property type="molecule type" value="Genomic_DNA"/>
</dbReference>
<evidence type="ECO:0000313" key="2">
    <source>
        <dbReference type="EMBL" id="MSS77762.1"/>
    </source>
</evidence>
<sequence>MTQLKKEIIKLADNEYCIRDYNLDNYYLIVGDKKSALIDTGSGIGDPRLEIREITDKDILVLLTHGHLDHAGNAYYFDDIYMNERDDELLDEHFGNPDMIKWFIETRGPVRFPKGDIEELKSYVNENMPDKLKYKNVSEGDKFELGTTVLTTIEIPGHTKGSVGYLSSSTKYLYAGDALNQGIIIPCKSKEQGSTKKEIETMRSSLENLMNYYDDIDKICMGHDGPFKDKSIIKDYLSLCKDLLSGKIKGQYESQEIREGYVVRRGLAEFWYEAYR</sequence>
<accession>A0A6N7VSE4</accession>
<dbReference type="Proteomes" id="UP000441925">
    <property type="component" value="Unassembled WGS sequence"/>
</dbReference>
<dbReference type="GO" id="GO:0016787">
    <property type="term" value="F:hydrolase activity"/>
    <property type="evidence" value="ECO:0007669"/>
    <property type="project" value="UniProtKB-KW"/>
</dbReference>
<keyword evidence="2" id="KW-0378">Hydrolase</keyword>
<protein>
    <submittedName>
        <fullName evidence="2">MBL fold metallo-hydrolase</fullName>
    </submittedName>
</protein>
<organism evidence="2 3">
    <name type="scientific">Anaerococcus porci</name>
    <dbReference type="NCBI Taxonomy" id="2652269"/>
    <lineage>
        <taxon>Bacteria</taxon>
        <taxon>Bacillati</taxon>
        <taxon>Bacillota</taxon>
        <taxon>Tissierellia</taxon>
        <taxon>Tissierellales</taxon>
        <taxon>Peptoniphilaceae</taxon>
        <taxon>Anaerococcus</taxon>
    </lineage>
</organism>
<dbReference type="InterPro" id="IPR036866">
    <property type="entry name" value="RibonucZ/Hydroxyglut_hydro"/>
</dbReference>
<reference evidence="2 3" key="1">
    <citation type="submission" date="2019-08" db="EMBL/GenBank/DDBJ databases">
        <title>In-depth cultivation of the pig gut microbiome towards novel bacterial diversity and tailored functional studies.</title>
        <authorList>
            <person name="Wylensek D."/>
            <person name="Hitch T.C.A."/>
            <person name="Clavel T."/>
        </authorList>
    </citation>
    <scope>NUCLEOTIDE SEQUENCE [LARGE SCALE GENOMIC DNA]</scope>
    <source>
        <strain evidence="2 3">WCA-380-WT-2B</strain>
    </source>
</reference>
<dbReference type="RefSeq" id="WP_154540233.1">
    <property type="nucleotide sequence ID" value="NZ_VULQ01000004.1"/>
</dbReference>
<feature type="domain" description="Metallo-beta-lactamase" evidence="1">
    <location>
        <begin position="23"/>
        <end position="223"/>
    </location>
</feature>
<dbReference type="Gene3D" id="3.60.15.10">
    <property type="entry name" value="Ribonuclease Z/Hydroxyacylglutathione hydrolase-like"/>
    <property type="match status" value="1"/>
</dbReference>
<dbReference type="Pfam" id="PF00753">
    <property type="entry name" value="Lactamase_B"/>
    <property type="match status" value="1"/>
</dbReference>
<name>A0A6N7VSE4_9FIRM</name>
<proteinExistence type="predicted"/>
<dbReference type="SUPFAM" id="SSF56281">
    <property type="entry name" value="Metallo-hydrolase/oxidoreductase"/>
    <property type="match status" value="1"/>
</dbReference>
<dbReference type="InterPro" id="IPR001279">
    <property type="entry name" value="Metallo-B-lactamas"/>
</dbReference>
<dbReference type="PANTHER" id="PTHR42951">
    <property type="entry name" value="METALLO-BETA-LACTAMASE DOMAIN-CONTAINING"/>
    <property type="match status" value="1"/>
</dbReference>
<comment type="caution">
    <text evidence="2">The sequence shown here is derived from an EMBL/GenBank/DDBJ whole genome shotgun (WGS) entry which is preliminary data.</text>
</comment>
<dbReference type="SMART" id="SM00849">
    <property type="entry name" value="Lactamase_B"/>
    <property type="match status" value="1"/>
</dbReference>
<evidence type="ECO:0000313" key="3">
    <source>
        <dbReference type="Proteomes" id="UP000441925"/>
    </source>
</evidence>
<keyword evidence="3" id="KW-1185">Reference proteome</keyword>